<reference evidence="2 3" key="1">
    <citation type="submission" date="2007-04" db="EMBL/GenBank/DDBJ databases">
        <authorList>
            <person name="Fulton L."/>
            <person name="Clifton S."/>
            <person name="Fulton B."/>
            <person name="Xu J."/>
            <person name="Minx P."/>
            <person name="Pepin K.H."/>
            <person name="Johnson M."/>
            <person name="Thiruvilangam P."/>
            <person name="Bhonagiri V."/>
            <person name="Nash W.E."/>
            <person name="Mardis E.R."/>
            <person name="Wilson R.K."/>
        </authorList>
    </citation>
    <scope>NUCLEOTIDE SEQUENCE [LARGE SCALE GENOMIC DNA]</scope>
    <source>
        <strain evidence="2 3">ATCC 29799</strain>
    </source>
</reference>
<feature type="region of interest" description="Disordered" evidence="1">
    <location>
        <begin position="1"/>
        <end position="29"/>
    </location>
</feature>
<protein>
    <submittedName>
        <fullName evidence="2">Uncharacterized protein</fullName>
    </submittedName>
</protein>
<proteinExistence type="predicted"/>
<gene>
    <name evidence="2" type="ORF">BACCAP_01034</name>
</gene>
<evidence type="ECO:0000313" key="2">
    <source>
        <dbReference type="EMBL" id="EDN01093.1"/>
    </source>
</evidence>
<organism evidence="2 3">
    <name type="scientific">Pseudoflavonifractor capillosus ATCC 29799</name>
    <dbReference type="NCBI Taxonomy" id="411467"/>
    <lineage>
        <taxon>Bacteria</taxon>
        <taxon>Bacillati</taxon>
        <taxon>Bacillota</taxon>
        <taxon>Clostridia</taxon>
        <taxon>Eubacteriales</taxon>
        <taxon>Oscillospiraceae</taxon>
        <taxon>Pseudoflavonifractor</taxon>
    </lineage>
</organism>
<dbReference type="Proteomes" id="UP000003639">
    <property type="component" value="Unassembled WGS sequence"/>
</dbReference>
<dbReference type="AlphaFoldDB" id="A6NS54"/>
<reference evidence="2 3" key="2">
    <citation type="submission" date="2007-06" db="EMBL/GenBank/DDBJ databases">
        <title>Draft genome sequence of Pseudoflavonifractor capillosus ATCC 29799.</title>
        <authorList>
            <person name="Sudarsanam P."/>
            <person name="Ley R."/>
            <person name="Guruge J."/>
            <person name="Turnbaugh P.J."/>
            <person name="Mahowald M."/>
            <person name="Liep D."/>
            <person name="Gordon J."/>
        </authorList>
    </citation>
    <scope>NUCLEOTIDE SEQUENCE [LARGE SCALE GENOMIC DNA]</scope>
    <source>
        <strain evidence="2 3">ATCC 29799</strain>
    </source>
</reference>
<dbReference type="STRING" id="411467.BACCAP_01034"/>
<sequence length="46" mass="4766">MSTENDKNGATSPSAAGMRFTDSSVGQHNAGPAVEKCEILLFLIIG</sequence>
<comment type="caution">
    <text evidence="2">The sequence shown here is derived from an EMBL/GenBank/DDBJ whole genome shotgun (WGS) entry which is preliminary data.</text>
</comment>
<name>A6NS54_9FIRM</name>
<keyword evidence="3" id="KW-1185">Reference proteome</keyword>
<dbReference type="EMBL" id="AAXG02000007">
    <property type="protein sequence ID" value="EDN01093.1"/>
    <property type="molecule type" value="Genomic_DNA"/>
</dbReference>
<evidence type="ECO:0000256" key="1">
    <source>
        <dbReference type="SAM" id="MobiDB-lite"/>
    </source>
</evidence>
<evidence type="ECO:0000313" key="3">
    <source>
        <dbReference type="Proteomes" id="UP000003639"/>
    </source>
</evidence>
<accession>A6NS54</accession>